<dbReference type="Proteomes" id="UP000183208">
    <property type="component" value="Unassembled WGS sequence"/>
</dbReference>
<reference evidence="1 2" key="1">
    <citation type="submission" date="2016-10" db="EMBL/GenBank/DDBJ databases">
        <authorList>
            <person name="de Groot N.N."/>
        </authorList>
    </citation>
    <scope>NUCLEOTIDE SEQUENCE [LARGE SCALE GENOMIC DNA]</scope>
    <source>
        <strain evidence="1 2">GAS522</strain>
    </source>
</reference>
<accession>A0A1H4QR73</accession>
<name>A0A1H4QR73_9BRAD</name>
<dbReference type="EMBL" id="FNTI01000001">
    <property type="protein sequence ID" value="SEC22021.1"/>
    <property type="molecule type" value="Genomic_DNA"/>
</dbReference>
<dbReference type="AlphaFoldDB" id="A0A1H4QR73"/>
<dbReference type="RefSeq" id="WP_074816110.1">
    <property type="nucleotide sequence ID" value="NZ_FNTI01000001.1"/>
</dbReference>
<gene>
    <name evidence="1" type="ORF">SAMN05444171_0916</name>
</gene>
<evidence type="ECO:0000313" key="1">
    <source>
        <dbReference type="EMBL" id="SEC22021.1"/>
    </source>
</evidence>
<protein>
    <submittedName>
        <fullName evidence="1">Uncharacterized protein</fullName>
    </submittedName>
</protein>
<organism evidence="1 2">
    <name type="scientific">Bradyrhizobium lablabi</name>
    <dbReference type="NCBI Taxonomy" id="722472"/>
    <lineage>
        <taxon>Bacteria</taxon>
        <taxon>Pseudomonadati</taxon>
        <taxon>Pseudomonadota</taxon>
        <taxon>Alphaproteobacteria</taxon>
        <taxon>Hyphomicrobiales</taxon>
        <taxon>Nitrobacteraceae</taxon>
        <taxon>Bradyrhizobium</taxon>
    </lineage>
</organism>
<proteinExistence type="predicted"/>
<sequence length="97" mass="11113">MRAKDIARKYFATPLRWSRRIVDSLTRRKQSDALILQLERKLDRAVQDLSSKIETSTLELLAVTAMVMNQQHEQKRILDRLENASATSAVGISESDK</sequence>
<evidence type="ECO:0000313" key="2">
    <source>
        <dbReference type="Proteomes" id="UP000183208"/>
    </source>
</evidence>